<dbReference type="Proteomes" id="UP001168877">
    <property type="component" value="Unassembled WGS sequence"/>
</dbReference>
<protein>
    <submittedName>
        <fullName evidence="1">Uncharacterized protein</fullName>
    </submittedName>
</protein>
<keyword evidence="2" id="KW-1185">Reference proteome</keyword>
<accession>A0AA39SS60</accession>
<organism evidence="1 2">
    <name type="scientific">Acer saccharum</name>
    <name type="common">Sugar maple</name>
    <dbReference type="NCBI Taxonomy" id="4024"/>
    <lineage>
        <taxon>Eukaryota</taxon>
        <taxon>Viridiplantae</taxon>
        <taxon>Streptophyta</taxon>
        <taxon>Embryophyta</taxon>
        <taxon>Tracheophyta</taxon>
        <taxon>Spermatophyta</taxon>
        <taxon>Magnoliopsida</taxon>
        <taxon>eudicotyledons</taxon>
        <taxon>Gunneridae</taxon>
        <taxon>Pentapetalae</taxon>
        <taxon>rosids</taxon>
        <taxon>malvids</taxon>
        <taxon>Sapindales</taxon>
        <taxon>Sapindaceae</taxon>
        <taxon>Hippocastanoideae</taxon>
        <taxon>Acereae</taxon>
        <taxon>Acer</taxon>
    </lineage>
</organism>
<reference evidence="1" key="2">
    <citation type="submission" date="2023-06" db="EMBL/GenBank/DDBJ databases">
        <authorList>
            <person name="Swenson N.G."/>
            <person name="Wegrzyn J.L."/>
            <person name="Mcevoy S.L."/>
        </authorList>
    </citation>
    <scope>NUCLEOTIDE SEQUENCE</scope>
    <source>
        <strain evidence="1">NS2018</strain>
        <tissue evidence="1">Leaf</tissue>
    </source>
</reference>
<dbReference type="AlphaFoldDB" id="A0AA39SS60"/>
<sequence length="69" mass="7627">MGWRCVVNVGSTELRQLRVPKLIGQAANHCFFQLSLSFSLSITQISPSISLIFSLSLCSGRTLYKLIVP</sequence>
<evidence type="ECO:0000313" key="1">
    <source>
        <dbReference type="EMBL" id="KAK0596018.1"/>
    </source>
</evidence>
<proteinExistence type="predicted"/>
<dbReference type="EMBL" id="JAUESC010000004">
    <property type="protein sequence ID" value="KAK0596018.1"/>
    <property type="molecule type" value="Genomic_DNA"/>
</dbReference>
<evidence type="ECO:0000313" key="2">
    <source>
        <dbReference type="Proteomes" id="UP001168877"/>
    </source>
</evidence>
<comment type="caution">
    <text evidence="1">The sequence shown here is derived from an EMBL/GenBank/DDBJ whole genome shotgun (WGS) entry which is preliminary data.</text>
</comment>
<gene>
    <name evidence="1" type="ORF">LWI29_012023</name>
</gene>
<name>A0AA39SS60_ACESA</name>
<reference evidence="1" key="1">
    <citation type="journal article" date="2022" name="Plant J.">
        <title>Strategies of tolerance reflected in two North American maple genomes.</title>
        <authorList>
            <person name="McEvoy S.L."/>
            <person name="Sezen U.U."/>
            <person name="Trouern-Trend A."/>
            <person name="McMahon S.M."/>
            <person name="Schaberg P.G."/>
            <person name="Yang J."/>
            <person name="Wegrzyn J.L."/>
            <person name="Swenson N.G."/>
        </authorList>
    </citation>
    <scope>NUCLEOTIDE SEQUENCE</scope>
    <source>
        <strain evidence="1">NS2018</strain>
    </source>
</reference>